<gene>
    <name evidence="1" type="ORF">DFP72DRAFT_642074</name>
</gene>
<dbReference type="EMBL" id="JACGCI010000098">
    <property type="protein sequence ID" value="KAF6745841.1"/>
    <property type="molecule type" value="Genomic_DNA"/>
</dbReference>
<evidence type="ECO:0000313" key="1">
    <source>
        <dbReference type="EMBL" id="KAF6745841.1"/>
    </source>
</evidence>
<comment type="caution">
    <text evidence="1">The sequence shown here is derived from an EMBL/GenBank/DDBJ whole genome shotgun (WGS) entry which is preliminary data.</text>
</comment>
<dbReference type="Proteomes" id="UP000521943">
    <property type="component" value="Unassembled WGS sequence"/>
</dbReference>
<organism evidence="1 2">
    <name type="scientific">Ephemerocybe angulata</name>
    <dbReference type="NCBI Taxonomy" id="980116"/>
    <lineage>
        <taxon>Eukaryota</taxon>
        <taxon>Fungi</taxon>
        <taxon>Dikarya</taxon>
        <taxon>Basidiomycota</taxon>
        <taxon>Agaricomycotina</taxon>
        <taxon>Agaricomycetes</taxon>
        <taxon>Agaricomycetidae</taxon>
        <taxon>Agaricales</taxon>
        <taxon>Agaricineae</taxon>
        <taxon>Psathyrellaceae</taxon>
        <taxon>Ephemerocybe</taxon>
    </lineage>
</organism>
<dbReference type="AlphaFoldDB" id="A0A8H6HGE0"/>
<evidence type="ECO:0000313" key="2">
    <source>
        <dbReference type="Proteomes" id="UP000521943"/>
    </source>
</evidence>
<name>A0A8H6HGE0_9AGAR</name>
<sequence length="156" mass="17896">MVKDSDGATAATYFAYAVKFGYLEVADAVAPFMIDIDIDFMYGRLKGYEMACLAWMRYREQFVKITNMLTERRSVPPRCKMWAPYVDGIRSKLPMKVEGHLRLLRGASFTRLEMIFKENAYLLRGCPCGGCLEARINWSRDCKEALSTAKPFNSFL</sequence>
<keyword evidence="2" id="KW-1185">Reference proteome</keyword>
<protein>
    <submittedName>
        <fullName evidence="1">Uncharacterized protein</fullName>
    </submittedName>
</protein>
<proteinExistence type="predicted"/>
<accession>A0A8H6HGE0</accession>
<reference evidence="1 2" key="1">
    <citation type="submission" date="2020-07" db="EMBL/GenBank/DDBJ databases">
        <title>Comparative genomics of pyrophilous fungi reveals a link between fire events and developmental genes.</title>
        <authorList>
            <consortium name="DOE Joint Genome Institute"/>
            <person name="Steindorff A.S."/>
            <person name="Carver A."/>
            <person name="Calhoun S."/>
            <person name="Stillman K."/>
            <person name="Liu H."/>
            <person name="Lipzen A."/>
            <person name="Pangilinan J."/>
            <person name="Labutti K."/>
            <person name="Bruns T.D."/>
            <person name="Grigoriev I.V."/>
        </authorList>
    </citation>
    <scope>NUCLEOTIDE SEQUENCE [LARGE SCALE GENOMIC DNA]</scope>
    <source>
        <strain evidence="1 2">CBS 144469</strain>
    </source>
</reference>